<name>A0A101LX95_PICGL</name>
<comment type="caution">
    <text evidence="1">The sequence shown here is derived from an EMBL/GenBank/DDBJ whole genome shotgun (WGS) entry which is preliminary data.</text>
</comment>
<gene>
    <name evidence="1" type="ORF">ABT39_MTgene6009</name>
</gene>
<geneLocation type="mitochondrion" evidence="1"/>
<protein>
    <submittedName>
        <fullName evidence="1">Uncharacterized protein</fullName>
    </submittedName>
</protein>
<accession>A0A101LX95</accession>
<proteinExistence type="predicted"/>
<dbReference type="AlphaFoldDB" id="A0A101LX95"/>
<sequence>MVKWLSSLNCPLRQEHTPEPEHMPEPSHSLNSWLRVFPILTARWKHGSLKPEEYGLKLSFQ</sequence>
<organism evidence="1">
    <name type="scientific">Picea glauca</name>
    <name type="common">White spruce</name>
    <name type="synonym">Pinus glauca</name>
    <dbReference type="NCBI Taxonomy" id="3330"/>
    <lineage>
        <taxon>Eukaryota</taxon>
        <taxon>Viridiplantae</taxon>
        <taxon>Streptophyta</taxon>
        <taxon>Embryophyta</taxon>
        <taxon>Tracheophyta</taxon>
        <taxon>Spermatophyta</taxon>
        <taxon>Pinopsida</taxon>
        <taxon>Pinidae</taxon>
        <taxon>Conifers I</taxon>
        <taxon>Pinales</taxon>
        <taxon>Pinaceae</taxon>
        <taxon>Picea</taxon>
    </lineage>
</organism>
<reference evidence="1" key="1">
    <citation type="journal article" date="2015" name="Genome Biol. Evol.">
        <title>Organellar Genomes of White Spruce (Picea glauca): Assembly and Annotation.</title>
        <authorList>
            <person name="Jackman S.D."/>
            <person name="Warren R.L."/>
            <person name="Gibb E.A."/>
            <person name="Vandervalk B.P."/>
            <person name="Mohamadi H."/>
            <person name="Chu J."/>
            <person name="Raymond A."/>
            <person name="Pleasance S."/>
            <person name="Coope R."/>
            <person name="Wildung M.R."/>
            <person name="Ritland C.E."/>
            <person name="Bousquet J."/>
            <person name="Jones S.J."/>
            <person name="Bohlmann J."/>
            <person name="Birol I."/>
        </authorList>
    </citation>
    <scope>NUCLEOTIDE SEQUENCE [LARGE SCALE GENOMIC DNA]</scope>
    <source>
        <tissue evidence="1">Flushing bud</tissue>
    </source>
</reference>
<keyword evidence="1" id="KW-0496">Mitochondrion</keyword>
<evidence type="ECO:0000313" key="1">
    <source>
        <dbReference type="EMBL" id="KUM47005.1"/>
    </source>
</evidence>
<dbReference type="EMBL" id="LKAM01000008">
    <property type="protein sequence ID" value="KUM47005.1"/>
    <property type="molecule type" value="Genomic_DNA"/>
</dbReference>